<dbReference type="Proteomes" id="UP000887576">
    <property type="component" value="Unplaced"/>
</dbReference>
<protein>
    <submittedName>
        <fullName evidence="2">Transglutaminase-like domain-containing protein</fullName>
    </submittedName>
</protein>
<accession>A0AC34RFR7</accession>
<reference evidence="2" key="1">
    <citation type="submission" date="2022-11" db="UniProtKB">
        <authorList>
            <consortium name="WormBaseParasite"/>
        </authorList>
    </citation>
    <scope>IDENTIFICATION</scope>
</reference>
<proteinExistence type="predicted"/>
<evidence type="ECO:0000313" key="2">
    <source>
        <dbReference type="WBParaSite" id="JU765_v2.g6354.t1"/>
    </source>
</evidence>
<sequence length="749" mass="86548">MPDWLDVTSIELNPLENAEKHFTSKYQWQNESKIVVRRGLPVKFRFKTDGRRFRPEYHVIVLEFELDEKVDLKEDEKVKKIRIRMPDEATVDPLDWKAEFVRLSESFVDVEVVFPLKAPLACWKLRILSGLWTQRHQTSELEETFFSRLHTPRIYCLFNPFLEGDDVYLPQKPLREAYLFQDGELYYSGTAVGRQRYSYSKRPWMHSQFDENTLRVSLFLLTILTNNHLQNKPGLSMTERGNIVRVTRKLSFAVNRYLLRGNWDKEVPEDGKPATSWLGTAEIIECFMQTKRQVKYAQCWVYACTFVTVLRTLGIPCRTVTCIESAHDADMSLTVDRAYLRTIDGGFEPIKGIEGIEWESTWNFHVWTEIWTKRNDLPDGYDGWQVVDATPQETSEKLFQCGPMSVKAIKEGRLDLPYDGWFIYSEVNADSVRWFYERDLNGKLKLITAKFNNDTDGIGRAMLTPNPRNYGYPMDLTLDYKEKEGTNNERLVHIKALKSAGVAERHDRIRLLYGKDLDSNLPEDVEIIVEEIDKVFYGDSIFVDISVKNWSSMKRTVQLSVDTVTLFHTGSQSFRISRFNETIELEPKAGDSVRIETPISQYAQHVSYLRDLAAIVSASILETNQAIFIEEKFQLTGSSVVIEAPNITKVGAPVIAMITFQNPITEVLRNVELILHSGNLSKPTKVPRFPREVGPKQRIRIRVRFRAIGEGARLLVATINSSQIKNMTATHYVRSVHANINFDDKIHHF</sequence>
<dbReference type="WBParaSite" id="JU765_v2.g6354.t1">
    <property type="protein sequence ID" value="JU765_v2.g6354.t1"/>
    <property type="gene ID" value="JU765_v2.g6354"/>
</dbReference>
<name>A0AC34RFR7_9BILA</name>
<evidence type="ECO:0000313" key="1">
    <source>
        <dbReference type="Proteomes" id="UP000887576"/>
    </source>
</evidence>
<organism evidence="1 2">
    <name type="scientific">Panagrolaimus sp. JU765</name>
    <dbReference type="NCBI Taxonomy" id="591449"/>
    <lineage>
        <taxon>Eukaryota</taxon>
        <taxon>Metazoa</taxon>
        <taxon>Ecdysozoa</taxon>
        <taxon>Nematoda</taxon>
        <taxon>Chromadorea</taxon>
        <taxon>Rhabditida</taxon>
        <taxon>Tylenchina</taxon>
        <taxon>Panagrolaimomorpha</taxon>
        <taxon>Panagrolaimoidea</taxon>
        <taxon>Panagrolaimidae</taxon>
        <taxon>Panagrolaimus</taxon>
    </lineage>
</organism>